<evidence type="ECO:0000256" key="1">
    <source>
        <dbReference type="SAM" id="Phobius"/>
    </source>
</evidence>
<keyword evidence="3" id="KW-1185">Reference proteome</keyword>
<sequence>MPPSQRLQQHTFRNRGRCNFSFTISAVSSFILHIFFASSHSFSSNFIIISFSASTPISFAFAVAAREKSPSPSPELEKLRKFNLKSPIFQTKFALD</sequence>
<evidence type="ECO:0000313" key="3">
    <source>
        <dbReference type="Proteomes" id="UP001279734"/>
    </source>
</evidence>
<keyword evidence="1" id="KW-0812">Transmembrane</keyword>
<reference evidence="2" key="1">
    <citation type="submission" date="2023-05" db="EMBL/GenBank/DDBJ databases">
        <title>Nepenthes gracilis genome sequencing.</title>
        <authorList>
            <person name="Fukushima K."/>
        </authorList>
    </citation>
    <scope>NUCLEOTIDE SEQUENCE</scope>
    <source>
        <strain evidence="2">SING2019-196</strain>
    </source>
</reference>
<dbReference type="EMBL" id="BSYO01000015">
    <property type="protein sequence ID" value="GMH15489.1"/>
    <property type="molecule type" value="Genomic_DNA"/>
</dbReference>
<evidence type="ECO:0008006" key="4">
    <source>
        <dbReference type="Google" id="ProtNLM"/>
    </source>
</evidence>
<proteinExistence type="predicted"/>
<keyword evidence="1" id="KW-1133">Transmembrane helix</keyword>
<name>A0AAD3SRF6_NEPGR</name>
<keyword evidence="1" id="KW-0472">Membrane</keyword>
<dbReference type="Proteomes" id="UP001279734">
    <property type="component" value="Unassembled WGS sequence"/>
</dbReference>
<evidence type="ECO:0000313" key="2">
    <source>
        <dbReference type="EMBL" id="GMH15489.1"/>
    </source>
</evidence>
<protein>
    <recommendedName>
        <fullName evidence="4">Transmembrane protein</fullName>
    </recommendedName>
</protein>
<feature type="transmembrane region" description="Helical" evidence="1">
    <location>
        <begin position="20"/>
        <end position="40"/>
    </location>
</feature>
<feature type="transmembrane region" description="Helical" evidence="1">
    <location>
        <begin position="46"/>
        <end position="65"/>
    </location>
</feature>
<comment type="caution">
    <text evidence="2">The sequence shown here is derived from an EMBL/GenBank/DDBJ whole genome shotgun (WGS) entry which is preliminary data.</text>
</comment>
<accession>A0AAD3SRF6</accession>
<gene>
    <name evidence="2" type="ORF">Nepgr_017330</name>
</gene>
<organism evidence="2 3">
    <name type="scientific">Nepenthes gracilis</name>
    <name type="common">Slender pitcher plant</name>
    <dbReference type="NCBI Taxonomy" id="150966"/>
    <lineage>
        <taxon>Eukaryota</taxon>
        <taxon>Viridiplantae</taxon>
        <taxon>Streptophyta</taxon>
        <taxon>Embryophyta</taxon>
        <taxon>Tracheophyta</taxon>
        <taxon>Spermatophyta</taxon>
        <taxon>Magnoliopsida</taxon>
        <taxon>eudicotyledons</taxon>
        <taxon>Gunneridae</taxon>
        <taxon>Pentapetalae</taxon>
        <taxon>Caryophyllales</taxon>
        <taxon>Nepenthaceae</taxon>
        <taxon>Nepenthes</taxon>
    </lineage>
</organism>
<dbReference type="AlphaFoldDB" id="A0AAD3SRF6"/>